<dbReference type="GO" id="GO:0051015">
    <property type="term" value="F:actin filament binding"/>
    <property type="evidence" value="ECO:0007669"/>
    <property type="project" value="InterPro"/>
</dbReference>
<dbReference type="GeneTree" id="ENSGT00950000183157"/>
<evidence type="ECO:0000313" key="9">
    <source>
        <dbReference type="Proteomes" id="UP000694388"/>
    </source>
</evidence>
<reference evidence="8" key="2">
    <citation type="submission" date="2025-09" db="UniProtKB">
        <authorList>
            <consortium name="Ensembl"/>
        </authorList>
    </citation>
    <scope>IDENTIFICATION</scope>
</reference>
<keyword evidence="5 6" id="KW-0206">Cytoskeleton</keyword>
<feature type="domain" description="Fascin-like" evidence="7">
    <location>
        <begin position="302"/>
        <end position="394"/>
    </location>
</feature>
<dbReference type="Pfam" id="PF06268">
    <property type="entry name" value="Fascin"/>
    <property type="match status" value="4"/>
</dbReference>
<organism evidence="8 9">
    <name type="scientific">Eptatretus burgeri</name>
    <name type="common">Inshore hagfish</name>
    <dbReference type="NCBI Taxonomy" id="7764"/>
    <lineage>
        <taxon>Eukaryota</taxon>
        <taxon>Metazoa</taxon>
        <taxon>Chordata</taxon>
        <taxon>Craniata</taxon>
        <taxon>Vertebrata</taxon>
        <taxon>Cyclostomata</taxon>
        <taxon>Myxini</taxon>
        <taxon>Myxiniformes</taxon>
        <taxon>Myxinidae</taxon>
        <taxon>Eptatretinae</taxon>
        <taxon>Eptatretus</taxon>
    </lineage>
</organism>
<sequence>MAKGKSQTFLDIQFGLISMQKHYLTAETFGFSVNAKGANLKPKQTWTLEQDNRDGDTKVFLRSHLGRYLTADRDGKVIAEAETPDAESRFIVLPQADGRWALKSEAHGRFLGLKHASASGAVAVFGGHVEGKEEIEVCCFAQSVLEPELWVVHLAMHPQVCLYSTGRRQYARLNDDQLTFDRNIPWGVSCLIMLDFQDGRYSLKACDNRYVRKDGRLVNQSESGTKYVLEFKAGSMAFKAEDGKYLSAVGPSGTLQVGKNSKAGKDDFFLLTESHPQVVILSYDGRVVTTCQGIDITSLLGKEEKDEETFQLEMEKGSGKVVLRTMHGSFWIIVKSSRVQSTGRMRMVDSYFDIEWRGRRIAIKASTGKYLSTLKNGQICSTNFEIGKSEEFILKLINRPIVVLRGEYGFIACRADALDCNRSSYEVFRLDFQDGAYTIQASNGKFWSIGPENVVGLASGATPFLFEFIALSRIAIRAPNGKYVQGDQAGLLTAKADCAGHTSFWEY</sequence>
<dbReference type="InterPro" id="IPR022768">
    <property type="entry name" value="Fascin-like_dom"/>
</dbReference>
<dbReference type="Ensembl" id="ENSEBUT00000023645.1">
    <property type="protein sequence ID" value="ENSEBUP00000023069.1"/>
    <property type="gene ID" value="ENSEBUG00000014215.1"/>
</dbReference>
<dbReference type="SUPFAM" id="SSF50405">
    <property type="entry name" value="Actin-crosslinking proteins"/>
    <property type="match status" value="4"/>
</dbReference>
<dbReference type="InterPro" id="IPR024703">
    <property type="entry name" value="Fascin_metazoans"/>
</dbReference>
<evidence type="ECO:0000256" key="4">
    <source>
        <dbReference type="ARBA" id="ARBA00023203"/>
    </source>
</evidence>
<dbReference type="GO" id="GO:0030674">
    <property type="term" value="F:protein-macromolecule adaptor activity"/>
    <property type="evidence" value="ECO:0007669"/>
    <property type="project" value="InterPro"/>
</dbReference>
<feature type="domain" description="Fascin-like" evidence="7">
    <location>
        <begin position="417"/>
        <end position="507"/>
    </location>
</feature>
<dbReference type="Gene3D" id="2.80.10.50">
    <property type="match status" value="4"/>
</dbReference>
<dbReference type="AlphaFoldDB" id="A0A8C4WZV1"/>
<keyword evidence="9" id="KW-1185">Reference proteome</keyword>
<dbReference type="CDD" id="cd23334">
    <property type="entry name" value="beta-trefoil_FSCN_rpt1"/>
    <property type="match status" value="1"/>
</dbReference>
<dbReference type="FunFam" id="2.80.10.50:FF:000008">
    <property type="entry name" value="Fascin"/>
    <property type="match status" value="1"/>
</dbReference>
<dbReference type="OMA" id="MPANGNH"/>
<dbReference type="PIRSF" id="PIRSF005682">
    <property type="entry name" value="Fascin"/>
    <property type="match status" value="1"/>
</dbReference>
<dbReference type="InterPro" id="IPR010431">
    <property type="entry name" value="Fascin"/>
</dbReference>
<dbReference type="FunFam" id="2.80.10.50:FF:000015">
    <property type="entry name" value="Fascin"/>
    <property type="match status" value="1"/>
</dbReference>
<dbReference type="GO" id="GO:0005737">
    <property type="term" value="C:cytoplasm"/>
    <property type="evidence" value="ECO:0007669"/>
    <property type="project" value="TreeGrafter"/>
</dbReference>
<dbReference type="PANTHER" id="PTHR10551:SF9">
    <property type="entry name" value="FASCIN-2"/>
    <property type="match status" value="1"/>
</dbReference>
<comment type="similarity">
    <text evidence="2 6">Belongs to the fascin family.</text>
</comment>
<dbReference type="GO" id="GO:0015629">
    <property type="term" value="C:actin cytoskeleton"/>
    <property type="evidence" value="ECO:0007669"/>
    <property type="project" value="TreeGrafter"/>
</dbReference>
<evidence type="ECO:0000256" key="1">
    <source>
        <dbReference type="ARBA" id="ARBA00004245"/>
    </source>
</evidence>
<keyword evidence="3 6" id="KW-0963">Cytoplasm</keyword>
<evidence type="ECO:0000256" key="5">
    <source>
        <dbReference type="ARBA" id="ARBA00023212"/>
    </source>
</evidence>
<evidence type="ECO:0000313" key="8">
    <source>
        <dbReference type="Ensembl" id="ENSEBUP00000023069.1"/>
    </source>
</evidence>
<proteinExistence type="inferred from homology"/>
<evidence type="ECO:0000256" key="3">
    <source>
        <dbReference type="ARBA" id="ARBA00022490"/>
    </source>
</evidence>
<feature type="domain" description="Fascin-like" evidence="7">
    <location>
        <begin position="161"/>
        <end position="270"/>
    </location>
</feature>
<keyword evidence="4 6" id="KW-0009">Actin-binding</keyword>
<dbReference type="GO" id="GO:0016477">
    <property type="term" value="P:cell migration"/>
    <property type="evidence" value="ECO:0007669"/>
    <property type="project" value="TreeGrafter"/>
</dbReference>
<protein>
    <recommendedName>
        <fullName evidence="6">Fascin</fullName>
    </recommendedName>
</protein>
<accession>A0A8C4WZV1</accession>
<comment type="subcellular location">
    <subcellularLocation>
        <location evidence="1 6">Cytoplasm</location>
        <location evidence="1 6">Cytoskeleton</location>
    </subcellularLocation>
</comment>
<feature type="domain" description="Fascin-like" evidence="7">
    <location>
        <begin position="21"/>
        <end position="116"/>
    </location>
</feature>
<reference evidence="8" key="1">
    <citation type="submission" date="2025-08" db="UniProtKB">
        <authorList>
            <consortium name="Ensembl"/>
        </authorList>
    </citation>
    <scope>IDENTIFICATION</scope>
</reference>
<dbReference type="PANTHER" id="PTHR10551">
    <property type="entry name" value="FASCIN"/>
    <property type="match status" value="1"/>
</dbReference>
<dbReference type="Proteomes" id="UP000694388">
    <property type="component" value="Unplaced"/>
</dbReference>
<dbReference type="GO" id="GO:0051017">
    <property type="term" value="P:actin filament bundle assembly"/>
    <property type="evidence" value="ECO:0007669"/>
    <property type="project" value="TreeGrafter"/>
</dbReference>
<name>A0A8C4WZV1_EPTBU</name>
<dbReference type="InterPro" id="IPR008999">
    <property type="entry name" value="Actin-crosslinking"/>
</dbReference>
<dbReference type="FunFam" id="2.80.10.50:FF:000010">
    <property type="entry name" value="Fascin"/>
    <property type="match status" value="1"/>
</dbReference>
<dbReference type="GO" id="GO:0007163">
    <property type="term" value="P:establishment or maintenance of cell polarity"/>
    <property type="evidence" value="ECO:0007669"/>
    <property type="project" value="TreeGrafter"/>
</dbReference>
<evidence type="ECO:0000259" key="7">
    <source>
        <dbReference type="Pfam" id="PF06268"/>
    </source>
</evidence>
<evidence type="ECO:0000256" key="6">
    <source>
        <dbReference type="PIRNR" id="PIRNR005682"/>
    </source>
</evidence>
<dbReference type="CDD" id="cd23337">
    <property type="entry name" value="beta-trefoil_FSCN_rpt4"/>
    <property type="match status" value="1"/>
</dbReference>
<evidence type="ECO:0000256" key="2">
    <source>
        <dbReference type="ARBA" id="ARBA00007415"/>
    </source>
</evidence>